<dbReference type="EC" id="3.2.1.24" evidence="3"/>
<dbReference type="FunFam" id="1.20.1270.50:FF:000004">
    <property type="entry name" value="alpha-mannosidase 2C1 isoform X1"/>
    <property type="match status" value="1"/>
</dbReference>
<dbReference type="InterPro" id="IPR054723">
    <property type="entry name" value="Ams1-like_N"/>
</dbReference>
<dbReference type="SUPFAM" id="SSF88688">
    <property type="entry name" value="Families 57/38 glycoside transferase middle domain"/>
    <property type="match status" value="1"/>
</dbReference>
<proteinExistence type="inferred from homology"/>
<evidence type="ECO:0000256" key="1">
    <source>
        <dbReference type="ARBA" id="ARBA00000365"/>
    </source>
</evidence>
<accession>A0A5R9GD28</accession>
<dbReference type="InterPro" id="IPR041147">
    <property type="entry name" value="GH38_C"/>
</dbReference>
<dbReference type="InterPro" id="IPR037094">
    <property type="entry name" value="Glyco_hydro_38_cen_sf"/>
</dbReference>
<dbReference type="Pfam" id="PF17677">
    <property type="entry name" value="Glyco_hydro38C2"/>
    <property type="match status" value="1"/>
</dbReference>
<keyword evidence="6" id="KW-0326">Glycosidase</keyword>
<reference evidence="8 9" key="1">
    <citation type="submission" date="2019-05" db="EMBL/GenBank/DDBJ databases">
        <authorList>
            <person name="Narsing Rao M.P."/>
            <person name="Li W.J."/>
        </authorList>
    </citation>
    <scope>NUCLEOTIDE SEQUENCE [LARGE SCALE GENOMIC DNA]</scope>
    <source>
        <strain evidence="8 9">SYSU_K30003</strain>
    </source>
</reference>
<dbReference type="InterPro" id="IPR027291">
    <property type="entry name" value="Glyco_hydro_38_N_sf"/>
</dbReference>
<dbReference type="Proteomes" id="UP000309676">
    <property type="component" value="Unassembled WGS sequence"/>
</dbReference>
<dbReference type="GO" id="GO:0006013">
    <property type="term" value="P:mannose metabolic process"/>
    <property type="evidence" value="ECO:0007669"/>
    <property type="project" value="InterPro"/>
</dbReference>
<feature type="domain" description="Glycoside hydrolase family 38 central" evidence="7">
    <location>
        <begin position="519"/>
        <end position="598"/>
    </location>
</feature>
<dbReference type="AlphaFoldDB" id="A0A5R9GD28"/>
<dbReference type="Pfam" id="PF09261">
    <property type="entry name" value="Alpha-mann_mid"/>
    <property type="match status" value="1"/>
</dbReference>
<dbReference type="Pfam" id="PF22907">
    <property type="entry name" value="Ams1-like_1st"/>
    <property type="match status" value="1"/>
</dbReference>
<comment type="catalytic activity">
    <reaction evidence="1">
        <text>Hydrolysis of terminal, non-reducing alpha-D-mannose residues in alpha-D-mannosides.</text>
        <dbReference type="EC" id="3.2.1.24"/>
    </reaction>
</comment>
<evidence type="ECO:0000313" key="8">
    <source>
        <dbReference type="EMBL" id="TLS53641.1"/>
    </source>
</evidence>
<dbReference type="InterPro" id="IPR011682">
    <property type="entry name" value="Glyco_hydro_38_C"/>
</dbReference>
<dbReference type="CDD" id="cd10789">
    <property type="entry name" value="GH38N_AMII_ER_cytosolic"/>
    <property type="match status" value="1"/>
</dbReference>
<dbReference type="GO" id="GO:0004559">
    <property type="term" value="F:alpha-mannosidase activity"/>
    <property type="evidence" value="ECO:0007669"/>
    <property type="project" value="UniProtKB-EC"/>
</dbReference>
<dbReference type="Gene3D" id="2.60.40.2220">
    <property type="match status" value="1"/>
</dbReference>
<dbReference type="InterPro" id="IPR000602">
    <property type="entry name" value="Glyco_hydro_38_N"/>
</dbReference>
<dbReference type="EMBL" id="VCIW01000002">
    <property type="protein sequence ID" value="TLS53641.1"/>
    <property type="molecule type" value="Genomic_DNA"/>
</dbReference>
<dbReference type="Pfam" id="PF01074">
    <property type="entry name" value="Glyco_hydro_38N"/>
    <property type="match status" value="1"/>
</dbReference>
<dbReference type="InterPro" id="IPR011330">
    <property type="entry name" value="Glyco_hydro/deAcase_b/a-brl"/>
</dbReference>
<dbReference type="FunFam" id="3.20.110.10:FF:000002">
    <property type="entry name" value="alpha-mannosidase 2C1 isoform X1"/>
    <property type="match status" value="1"/>
</dbReference>
<dbReference type="Pfam" id="PF07748">
    <property type="entry name" value="Glyco_hydro_38C"/>
    <property type="match status" value="1"/>
</dbReference>
<dbReference type="Gene3D" id="3.20.110.10">
    <property type="entry name" value="Glycoside hydrolase 38, N terminal domain"/>
    <property type="match status" value="1"/>
</dbReference>
<keyword evidence="5" id="KW-0378">Hydrolase</keyword>
<evidence type="ECO:0000256" key="5">
    <source>
        <dbReference type="ARBA" id="ARBA00022801"/>
    </source>
</evidence>
<dbReference type="PANTHER" id="PTHR46017:SF1">
    <property type="entry name" value="ALPHA-MANNOSIDASE 2C1"/>
    <property type="match status" value="1"/>
</dbReference>
<dbReference type="PANTHER" id="PTHR46017">
    <property type="entry name" value="ALPHA-MANNOSIDASE 2C1"/>
    <property type="match status" value="1"/>
</dbReference>
<evidence type="ECO:0000256" key="3">
    <source>
        <dbReference type="ARBA" id="ARBA00012752"/>
    </source>
</evidence>
<evidence type="ECO:0000256" key="6">
    <source>
        <dbReference type="ARBA" id="ARBA00023295"/>
    </source>
</evidence>
<name>A0A5R9GD28_9BACL</name>
<dbReference type="SUPFAM" id="SSF49785">
    <property type="entry name" value="Galactose-binding domain-like"/>
    <property type="match status" value="1"/>
</dbReference>
<dbReference type="InterPro" id="IPR015341">
    <property type="entry name" value="Glyco_hydro_38_cen"/>
</dbReference>
<dbReference type="RefSeq" id="WP_138192959.1">
    <property type="nucleotide sequence ID" value="NZ_VCIW01000002.1"/>
</dbReference>
<sequence length="1054" mass="119942">MWLTEEKLGRRVEELKSAIYREVQEIPAFTYIEGDFDEMQSVSDDWRKPEFDDSGWKPFEVGSTWGGYDKTAYFRAKVTIPEAWRGKKLALRFLVGPRDGGGSTAETLLYVDGRPLQGIDIWHEDAWLPPEFVEKGYAFIALKAWSSVLRVPDVRRFKLAQLVVIDEAAEKLYFMVDTLLKAVKELPETDLHRGVILQAINRAVLTIDFMKPGSETYYASIAKARERLALDIASWKQPEARKPKVIGFGHSHIDMAWLWRLAHSREKASRTFSTVLHLMKQYPEYRFLHTSPQLYKYLKQDYPEIYAQVKERIASGEWEITGGMWIEPDMNVPNGESLVRQILFGKRFIRDEFNQKTNVVFLPDVFGYNWALPQIIKRSGIDYFITSKISWNQYNRFPHDTFMWRGVDGTEIMTHYITTPEDGSGKSYTYNGLVRPYEVKGTWDQYKQKNVNEELVMAYGWGDGGGGPTKDFLEAAEVLKDVPGLPRFELGKLEPYLERLGQRVKPEDLPVWDGELYLEYHRGTYTSQAWLKRANRQAERLYHAAEWLSAYADALTGSKAYPQASLNEGWEMLLLNQFHDILPGSSIRQVYEDARKDFAEIERIGTDALRAAETRVASLLRADAAGLVVWNALGWERGGLLELDWTPELEGAALEGAAVSQPSMRDGRKTVLLKAAPVPSLGYKAMAFVPADAAAAAAAGAGSIRVSRDALENDFYVIRLNDRGQIASIYDKRGRREAIAEGQLANVLQAFEDKPINFDAWDIDVYYQEKMTVIDDLVEAVVEEEGPLRGTLRLVWKFLDSTITQRVSLYADDPRIDFRTDIDWNEKQVLLKAAFPVAVRSTRATYDIQFGNIERPTHWNTSWDYAKFEVCAHKWADLSEGNYGVALLNDGKYGHDTKDNVMRLTLLKSPIEPDETADRGRHVFTYALLPHVGGWREANVPKAAYELNAPLTATPIAAQPDGELPAVGGFASLECAHAMLETVKKAEDDDAVVVRVYEYMQYRTEDAAIRFDRPIRKAVECNLVEEEEGDADFAGDRLTFGLTPYEVKTFKVWF</sequence>
<dbReference type="FunFam" id="2.70.98.30:FF:000001">
    <property type="entry name" value="alpha-mannosidase 2C1 isoform X2"/>
    <property type="match status" value="1"/>
</dbReference>
<dbReference type="SUPFAM" id="SSF88713">
    <property type="entry name" value="Glycoside hydrolase/deacetylase"/>
    <property type="match status" value="1"/>
</dbReference>
<dbReference type="SMART" id="SM00872">
    <property type="entry name" value="Alpha-mann_mid"/>
    <property type="match status" value="1"/>
</dbReference>
<dbReference type="Gene3D" id="2.70.98.30">
    <property type="entry name" value="Golgi alpha-mannosidase II, domain 4"/>
    <property type="match status" value="1"/>
</dbReference>
<evidence type="ECO:0000259" key="7">
    <source>
        <dbReference type="SMART" id="SM00872"/>
    </source>
</evidence>
<dbReference type="SUPFAM" id="SSF74650">
    <property type="entry name" value="Galactose mutarotase-like"/>
    <property type="match status" value="1"/>
</dbReference>
<comment type="similarity">
    <text evidence="2">Belongs to the glycosyl hydrolase 38 family.</text>
</comment>
<dbReference type="Gene3D" id="2.60.120.260">
    <property type="entry name" value="Galactose-binding domain-like"/>
    <property type="match status" value="1"/>
</dbReference>
<dbReference type="Gene3D" id="1.20.1270.50">
    <property type="entry name" value="Glycoside hydrolase family 38, central domain"/>
    <property type="match status" value="1"/>
</dbReference>
<dbReference type="OrthoDB" id="9772207at2"/>
<evidence type="ECO:0000256" key="4">
    <source>
        <dbReference type="ARBA" id="ARBA00022723"/>
    </source>
</evidence>
<dbReference type="GO" id="GO:0030246">
    <property type="term" value="F:carbohydrate binding"/>
    <property type="evidence" value="ECO:0007669"/>
    <property type="project" value="InterPro"/>
</dbReference>
<organism evidence="8 9">
    <name type="scientific">Paenibacillus antri</name>
    <dbReference type="NCBI Taxonomy" id="2582848"/>
    <lineage>
        <taxon>Bacteria</taxon>
        <taxon>Bacillati</taxon>
        <taxon>Bacillota</taxon>
        <taxon>Bacilli</taxon>
        <taxon>Bacillales</taxon>
        <taxon>Paenibacillaceae</taxon>
        <taxon>Paenibacillus</taxon>
    </lineage>
</organism>
<gene>
    <name evidence="8" type="ORF">FE782_05045</name>
</gene>
<dbReference type="GO" id="GO:0009313">
    <property type="term" value="P:oligosaccharide catabolic process"/>
    <property type="evidence" value="ECO:0007669"/>
    <property type="project" value="TreeGrafter"/>
</dbReference>
<comment type="caution">
    <text evidence="8">The sequence shown here is derived from an EMBL/GenBank/DDBJ whole genome shotgun (WGS) entry which is preliminary data.</text>
</comment>
<evidence type="ECO:0000313" key="9">
    <source>
        <dbReference type="Proteomes" id="UP000309676"/>
    </source>
</evidence>
<dbReference type="GO" id="GO:0046872">
    <property type="term" value="F:metal ion binding"/>
    <property type="evidence" value="ECO:0007669"/>
    <property type="project" value="UniProtKB-KW"/>
</dbReference>
<keyword evidence="4" id="KW-0479">Metal-binding</keyword>
<protein>
    <recommendedName>
        <fullName evidence="3">alpha-mannosidase</fullName>
        <ecNumber evidence="3">3.2.1.24</ecNumber>
    </recommendedName>
</protein>
<dbReference type="InterPro" id="IPR028995">
    <property type="entry name" value="Glyco_hydro_57/38_cen_sf"/>
</dbReference>
<evidence type="ECO:0000256" key="2">
    <source>
        <dbReference type="ARBA" id="ARBA00009792"/>
    </source>
</evidence>
<dbReference type="InterPro" id="IPR011013">
    <property type="entry name" value="Gal_mutarotase_sf_dom"/>
</dbReference>
<dbReference type="InterPro" id="IPR008979">
    <property type="entry name" value="Galactose-bd-like_sf"/>
</dbReference>
<keyword evidence="9" id="KW-1185">Reference proteome</keyword>